<feature type="transmembrane region" description="Helical" evidence="6">
    <location>
        <begin position="131"/>
        <end position="154"/>
    </location>
</feature>
<dbReference type="AlphaFoldDB" id="A0A6G8ANC8"/>
<feature type="transmembrane region" description="Helical" evidence="6">
    <location>
        <begin position="101"/>
        <end position="119"/>
    </location>
</feature>
<feature type="transmembrane region" description="Helical" evidence="6">
    <location>
        <begin position="209"/>
        <end position="227"/>
    </location>
</feature>
<evidence type="ECO:0000256" key="1">
    <source>
        <dbReference type="ARBA" id="ARBA00004651"/>
    </source>
</evidence>
<keyword evidence="2" id="KW-0813">Transport</keyword>
<feature type="domain" description="Major facilitator superfamily (MFS) profile" evidence="7">
    <location>
        <begin position="10"/>
        <end position="389"/>
    </location>
</feature>
<dbReference type="InterPro" id="IPR011701">
    <property type="entry name" value="MFS"/>
</dbReference>
<evidence type="ECO:0000256" key="4">
    <source>
        <dbReference type="ARBA" id="ARBA00022989"/>
    </source>
</evidence>
<keyword evidence="4 6" id="KW-1133">Transmembrane helix</keyword>
<dbReference type="GO" id="GO:0005886">
    <property type="term" value="C:plasma membrane"/>
    <property type="evidence" value="ECO:0007669"/>
    <property type="project" value="UniProtKB-SubCell"/>
</dbReference>
<feature type="transmembrane region" description="Helical" evidence="6">
    <location>
        <begin position="335"/>
        <end position="357"/>
    </location>
</feature>
<feature type="transmembrane region" description="Helical" evidence="6">
    <location>
        <begin position="275"/>
        <end position="293"/>
    </location>
</feature>
<proteinExistence type="predicted"/>
<evidence type="ECO:0000256" key="2">
    <source>
        <dbReference type="ARBA" id="ARBA00022448"/>
    </source>
</evidence>
<dbReference type="RefSeq" id="WP_166007966.1">
    <property type="nucleotide sequence ID" value="NZ_CP049886.1"/>
</dbReference>
<keyword evidence="3 6" id="KW-0812">Transmembrane</keyword>
<organism evidence="8 9">
    <name type="scientific">Vagococcus coleopterorum</name>
    <dbReference type="NCBI Taxonomy" id="2714946"/>
    <lineage>
        <taxon>Bacteria</taxon>
        <taxon>Bacillati</taxon>
        <taxon>Bacillota</taxon>
        <taxon>Bacilli</taxon>
        <taxon>Lactobacillales</taxon>
        <taxon>Enterococcaceae</taxon>
        <taxon>Vagococcus</taxon>
    </lineage>
</organism>
<dbReference type="CDD" id="cd17339">
    <property type="entry name" value="MFS_NIMT_CynX_like"/>
    <property type="match status" value="1"/>
</dbReference>
<feature type="transmembrane region" description="Helical" evidence="6">
    <location>
        <begin position="299"/>
        <end position="323"/>
    </location>
</feature>
<comment type="subcellular location">
    <subcellularLocation>
        <location evidence="1">Cell membrane</location>
        <topology evidence="1">Multi-pass membrane protein</topology>
    </subcellularLocation>
</comment>
<evidence type="ECO:0000256" key="3">
    <source>
        <dbReference type="ARBA" id="ARBA00022692"/>
    </source>
</evidence>
<dbReference type="InterPro" id="IPR036259">
    <property type="entry name" value="MFS_trans_sf"/>
</dbReference>
<evidence type="ECO:0000256" key="5">
    <source>
        <dbReference type="ARBA" id="ARBA00023136"/>
    </source>
</evidence>
<dbReference type="Gene3D" id="1.20.1250.20">
    <property type="entry name" value="MFS general substrate transporter like domains"/>
    <property type="match status" value="2"/>
</dbReference>
<feature type="transmembrane region" description="Helical" evidence="6">
    <location>
        <begin position="78"/>
        <end position="95"/>
    </location>
</feature>
<reference evidence="8 9" key="1">
    <citation type="submission" date="2020-03" db="EMBL/GenBank/DDBJ databases">
        <title>Vagococcus sp. nov., isolated from beetles.</title>
        <authorList>
            <person name="Hyun D.-W."/>
            <person name="Bae J.-W."/>
        </authorList>
    </citation>
    <scope>NUCLEOTIDE SEQUENCE [LARGE SCALE GENOMIC DNA]</scope>
    <source>
        <strain evidence="8 9">HDW17A</strain>
    </source>
</reference>
<gene>
    <name evidence="8" type="ORF">G7081_05555</name>
</gene>
<keyword evidence="9" id="KW-1185">Reference proteome</keyword>
<dbReference type="Proteomes" id="UP000500890">
    <property type="component" value="Chromosome"/>
</dbReference>
<evidence type="ECO:0000259" key="7">
    <source>
        <dbReference type="PROSITE" id="PS50850"/>
    </source>
</evidence>
<dbReference type="PANTHER" id="PTHR23523:SF2">
    <property type="entry name" value="2-NITROIMIDAZOLE TRANSPORTER"/>
    <property type="match status" value="1"/>
</dbReference>
<dbReference type="InterPro" id="IPR020846">
    <property type="entry name" value="MFS_dom"/>
</dbReference>
<sequence>MSEKISKQQFLLVLGIIFIATNLRAPITAVGPLISHISDTYQLSSSVAGMIATTPLLAFAGASILAPRSAARFGIERTLFFFLIVLGAGIIVRSLPGIFSLFFGTVMIGIGIAHGNVLVPSLIKRDFPDNLGLMTGIYSVAMNVAGAIASGLSLPLVESFGLTWQGSLRVWVIFTVIALLFWFPQLKNQTLAKVEETRSSDVNLLKSRLAWQVSWFMGLQSLYFYSLLAWMPEIFSEKAISGETSGWLLALMQLFIVPLNFIVAIIAGRRRDQRSLVVIGSALLFLGLFGIMFSSNVWIIGLSVAAIGAGGGFSFSLAMMFFSVRTTSSHDAGRISGMAQAIGYLLAACGPFVFGFLHDMTNTWMSSLIFLFFVTVALLVIGLQAGRDRLIK</sequence>
<evidence type="ECO:0000313" key="8">
    <source>
        <dbReference type="EMBL" id="QIL46578.1"/>
    </source>
</evidence>
<dbReference type="GO" id="GO:0022857">
    <property type="term" value="F:transmembrane transporter activity"/>
    <property type="evidence" value="ECO:0007669"/>
    <property type="project" value="InterPro"/>
</dbReference>
<dbReference type="InterPro" id="IPR052524">
    <property type="entry name" value="MFS_Cyanate_Porter"/>
</dbReference>
<feature type="transmembrane region" description="Helical" evidence="6">
    <location>
        <begin position="363"/>
        <end position="383"/>
    </location>
</feature>
<evidence type="ECO:0000313" key="9">
    <source>
        <dbReference type="Proteomes" id="UP000500890"/>
    </source>
</evidence>
<evidence type="ECO:0000256" key="6">
    <source>
        <dbReference type="SAM" id="Phobius"/>
    </source>
</evidence>
<feature type="transmembrane region" description="Helical" evidence="6">
    <location>
        <begin position="45"/>
        <end position="66"/>
    </location>
</feature>
<dbReference type="Pfam" id="PF07690">
    <property type="entry name" value="MFS_1"/>
    <property type="match status" value="1"/>
</dbReference>
<name>A0A6G8ANC8_9ENTE</name>
<dbReference type="KEGG" id="vah:G7081_05555"/>
<dbReference type="EMBL" id="CP049886">
    <property type="protein sequence ID" value="QIL46578.1"/>
    <property type="molecule type" value="Genomic_DNA"/>
</dbReference>
<feature type="transmembrane region" description="Helical" evidence="6">
    <location>
        <begin position="166"/>
        <end position="183"/>
    </location>
</feature>
<dbReference type="PANTHER" id="PTHR23523">
    <property type="match status" value="1"/>
</dbReference>
<keyword evidence="5 6" id="KW-0472">Membrane</keyword>
<protein>
    <submittedName>
        <fullName evidence="8">MFS transporter</fullName>
    </submittedName>
</protein>
<dbReference type="SUPFAM" id="SSF103473">
    <property type="entry name" value="MFS general substrate transporter"/>
    <property type="match status" value="1"/>
</dbReference>
<feature type="transmembrane region" description="Helical" evidence="6">
    <location>
        <begin position="247"/>
        <end position="268"/>
    </location>
</feature>
<accession>A0A6G8ANC8</accession>
<dbReference type="PROSITE" id="PS50850">
    <property type="entry name" value="MFS"/>
    <property type="match status" value="1"/>
</dbReference>